<dbReference type="InterPro" id="IPR003710">
    <property type="entry name" value="ApbA"/>
</dbReference>
<dbReference type="GO" id="GO:0050661">
    <property type="term" value="F:NADP binding"/>
    <property type="evidence" value="ECO:0007669"/>
    <property type="project" value="TreeGrafter"/>
</dbReference>
<dbReference type="SUPFAM" id="SSF48179">
    <property type="entry name" value="6-phosphogluconate dehydrogenase C-terminal domain-like"/>
    <property type="match status" value="1"/>
</dbReference>
<evidence type="ECO:0000259" key="12">
    <source>
        <dbReference type="Pfam" id="PF08546"/>
    </source>
</evidence>
<dbReference type="Pfam" id="PF02558">
    <property type="entry name" value="ApbA"/>
    <property type="match status" value="1"/>
</dbReference>
<comment type="catalytic activity">
    <reaction evidence="9 10">
        <text>(R)-pantoate + NADP(+) = 2-dehydropantoate + NADPH + H(+)</text>
        <dbReference type="Rhea" id="RHEA:16233"/>
        <dbReference type="ChEBI" id="CHEBI:11561"/>
        <dbReference type="ChEBI" id="CHEBI:15378"/>
        <dbReference type="ChEBI" id="CHEBI:15980"/>
        <dbReference type="ChEBI" id="CHEBI:57783"/>
        <dbReference type="ChEBI" id="CHEBI:58349"/>
        <dbReference type="EC" id="1.1.1.169"/>
    </reaction>
</comment>
<evidence type="ECO:0000256" key="4">
    <source>
        <dbReference type="ARBA" id="ARBA00019465"/>
    </source>
</evidence>
<proteinExistence type="inferred from homology"/>
<evidence type="ECO:0000256" key="1">
    <source>
        <dbReference type="ARBA" id="ARBA00004994"/>
    </source>
</evidence>
<dbReference type="InterPro" id="IPR013752">
    <property type="entry name" value="KPA_reductase"/>
</dbReference>
<evidence type="ECO:0000256" key="3">
    <source>
        <dbReference type="ARBA" id="ARBA00013014"/>
    </source>
</evidence>
<dbReference type="InterPro" id="IPR013332">
    <property type="entry name" value="KPR_N"/>
</dbReference>
<dbReference type="GO" id="GO:0008677">
    <property type="term" value="F:2-dehydropantoate 2-reductase activity"/>
    <property type="evidence" value="ECO:0007669"/>
    <property type="project" value="UniProtKB-EC"/>
</dbReference>
<dbReference type="PANTHER" id="PTHR43765:SF2">
    <property type="entry name" value="2-DEHYDROPANTOATE 2-REDUCTASE"/>
    <property type="match status" value="1"/>
</dbReference>
<evidence type="ECO:0000256" key="6">
    <source>
        <dbReference type="ARBA" id="ARBA00022857"/>
    </source>
</evidence>
<comment type="function">
    <text evidence="10">Catalyzes the NADPH-dependent reduction of ketopantoate into pantoic acid.</text>
</comment>
<evidence type="ECO:0000256" key="9">
    <source>
        <dbReference type="ARBA" id="ARBA00048793"/>
    </source>
</evidence>
<dbReference type="InterPro" id="IPR013328">
    <property type="entry name" value="6PGD_dom2"/>
</dbReference>
<dbReference type="EMBL" id="CP019628">
    <property type="protein sequence ID" value="AQP99052.1"/>
    <property type="molecule type" value="Genomic_DNA"/>
</dbReference>
<gene>
    <name evidence="13" type="ORF">B0W48_04085</name>
</gene>
<keyword evidence="7 10" id="KW-0560">Oxidoreductase</keyword>
<evidence type="ECO:0000256" key="2">
    <source>
        <dbReference type="ARBA" id="ARBA00007870"/>
    </source>
</evidence>
<keyword evidence="6 10" id="KW-0521">NADP</keyword>
<dbReference type="Proteomes" id="UP000188243">
    <property type="component" value="Chromosome"/>
</dbReference>
<dbReference type="InterPro" id="IPR036291">
    <property type="entry name" value="NAD(P)-bd_dom_sf"/>
</dbReference>
<comment type="similarity">
    <text evidence="2 10">Belongs to the ketopantoate reductase family.</text>
</comment>
<evidence type="ECO:0000313" key="14">
    <source>
        <dbReference type="Proteomes" id="UP000188243"/>
    </source>
</evidence>
<dbReference type="InterPro" id="IPR050838">
    <property type="entry name" value="Ketopantoate_reductase"/>
</dbReference>
<keyword evidence="5 10" id="KW-0566">Pantothenate biosynthesis</keyword>
<protein>
    <recommendedName>
        <fullName evidence="4 10">2-dehydropantoate 2-reductase</fullName>
        <ecNumber evidence="3 10">1.1.1.169</ecNumber>
    </recommendedName>
    <alternativeName>
        <fullName evidence="8 10">Ketopantoate reductase</fullName>
    </alternativeName>
</protein>
<dbReference type="InterPro" id="IPR008927">
    <property type="entry name" value="6-PGluconate_DH-like_C_sf"/>
</dbReference>
<evidence type="ECO:0000259" key="11">
    <source>
        <dbReference type="Pfam" id="PF02558"/>
    </source>
</evidence>
<dbReference type="STRING" id="247523.B0W48_04085"/>
<evidence type="ECO:0000313" key="13">
    <source>
        <dbReference type="EMBL" id="AQP99052.1"/>
    </source>
</evidence>
<evidence type="ECO:0000256" key="8">
    <source>
        <dbReference type="ARBA" id="ARBA00032024"/>
    </source>
</evidence>
<dbReference type="Gene3D" id="3.40.50.720">
    <property type="entry name" value="NAD(P)-binding Rossmann-like Domain"/>
    <property type="match status" value="1"/>
</dbReference>
<dbReference type="Pfam" id="PF08546">
    <property type="entry name" value="ApbA_C"/>
    <property type="match status" value="1"/>
</dbReference>
<comment type="pathway">
    <text evidence="1 10">Cofactor biosynthesis; (R)-pantothenate biosynthesis; (R)-pantoate from 3-methyl-2-oxobutanoate: step 2/2.</text>
</comment>
<evidence type="ECO:0000256" key="7">
    <source>
        <dbReference type="ARBA" id="ARBA00023002"/>
    </source>
</evidence>
<dbReference type="GO" id="GO:0005737">
    <property type="term" value="C:cytoplasm"/>
    <property type="evidence" value="ECO:0007669"/>
    <property type="project" value="TreeGrafter"/>
</dbReference>
<dbReference type="UniPathway" id="UPA00028">
    <property type="reaction ID" value="UER00004"/>
</dbReference>
<evidence type="ECO:0000256" key="10">
    <source>
        <dbReference type="RuleBase" id="RU362068"/>
    </source>
</evidence>
<dbReference type="PANTHER" id="PTHR43765">
    <property type="entry name" value="2-DEHYDROPANTOATE 2-REDUCTASE-RELATED"/>
    <property type="match status" value="1"/>
</dbReference>
<sequence length="300" mass="33360">MTNILVVGDGAIGLLLSHFLSNQHNVYVLTRKATNNTRFYSRKNSASQKINARFISLNQLAAQPKFDVILMTVKAFQVQSAFEQVKPYFTEHTNIILSHNGMGNVEELKSELNQSQALYFLTTSMAGFKSNQYIVQHTGEGQSVIGGCNSLALKNISTMANTLKSIPKLHATSNIQQLRFEKLFVNIAINPLSALHNVKNGQLRDPQYNSMIINLLTEACNIAKAQGLNIPLINALTTAYNVMELTAQNYSSMQQDVINERPTEITAMCGYINEQGKVYNIKTPYNNQLLAKIQAKKSVV</sequence>
<dbReference type="SUPFAM" id="SSF51735">
    <property type="entry name" value="NAD(P)-binding Rossmann-fold domains"/>
    <property type="match status" value="1"/>
</dbReference>
<feature type="domain" description="Ketopantoate reductase N-terminal" evidence="11">
    <location>
        <begin position="4"/>
        <end position="146"/>
    </location>
</feature>
<organism evidence="13 14">
    <name type="scientific">Pseudoalteromonas aliena</name>
    <dbReference type="NCBI Taxonomy" id="247523"/>
    <lineage>
        <taxon>Bacteria</taxon>
        <taxon>Pseudomonadati</taxon>
        <taxon>Pseudomonadota</taxon>
        <taxon>Gammaproteobacteria</taxon>
        <taxon>Alteromonadales</taxon>
        <taxon>Pseudoalteromonadaceae</taxon>
        <taxon>Pseudoalteromonas</taxon>
    </lineage>
</organism>
<dbReference type="NCBIfam" id="TIGR00745">
    <property type="entry name" value="apbA_panE"/>
    <property type="match status" value="1"/>
</dbReference>
<accession>A0A1Q2GVC3</accession>
<name>A0A1Q2GVC3_9GAMM</name>
<evidence type="ECO:0000256" key="5">
    <source>
        <dbReference type="ARBA" id="ARBA00022655"/>
    </source>
</evidence>
<dbReference type="RefSeq" id="WP_077535753.1">
    <property type="nucleotide sequence ID" value="NZ_CANLYY010000012.1"/>
</dbReference>
<reference evidence="13 14" key="1">
    <citation type="submission" date="2017-02" db="EMBL/GenBank/DDBJ databases">
        <title>Complete genome sequence of the cold-active Pseudoalteromonas aliena strain EH1 isolated from Arctic seawater.</title>
        <authorList>
            <person name="Kim E."/>
            <person name="Heo E."/>
            <person name="Kim H."/>
            <person name="Kim D."/>
        </authorList>
    </citation>
    <scope>NUCLEOTIDE SEQUENCE [LARGE SCALE GENOMIC DNA]</scope>
    <source>
        <strain evidence="13 14">EH1</strain>
    </source>
</reference>
<dbReference type="Gene3D" id="1.10.1040.10">
    <property type="entry name" value="N-(1-d-carboxylethyl)-l-norvaline Dehydrogenase, domain 2"/>
    <property type="match status" value="1"/>
</dbReference>
<dbReference type="GO" id="GO:0015940">
    <property type="term" value="P:pantothenate biosynthetic process"/>
    <property type="evidence" value="ECO:0007669"/>
    <property type="project" value="UniProtKB-UniPathway"/>
</dbReference>
<dbReference type="KEGG" id="paln:B0W48_04085"/>
<feature type="domain" description="Ketopantoate reductase C-terminal" evidence="12">
    <location>
        <begin position="174"/>
        <end position="296"/>
    </location>
</feature>
<dbReference type="AlphaFoldDB" id="A0A1Q2GVC3"/>
<dbReference type="EC" id="1.1.1.169" evidence="3 10"/>